<organism evidence="2 3">
    <name type="scientific">Sphingoaurantiacus capsulatus</name>
    <dbReference type="NCBI Taxonomy" id="1771310"/>
    <lineage>
        <taxon>Bacteria</taxon>
        <taxon>Pseudomonadati</taxon>
        <taxon>Pseudomonadota</taxon>
        <taxon>Alphaproteobacteria</taxon>
        <taxon>Sphingomonadales</taxon>
        <taxon>Sphingosinicellaceae</taxon>
        <taxon>Sphingoaurantiacus</taxon>
    </lineage>
</organism>
<comment type="caution">
    <text evidence="2">The sequence shown here is derived from an EMBL/GenBank/DDBJ whole genome shotgun (WGS) entry which is preliminary data.</text>
</comment>
<dbReference type="Proteomes" id="UP001595615">
    <property type="component" value="Unassembled WGS sequence"/>
</dbReference>
<dbReference type="RefSeq" id="WP_380863384.1">
    <property type="nucleotide sequence ID" value="NZ_JBHRXV010000011.1"/>
</dbReference>
<dbReference type="InterPro" id="IPR012312">
    <property type="entry name" value="Hemerythrin-like"/>
</dbReference>
<feature type="domain" description="Hemerythrin-like" evidence="1">
    <location>
        <begin position="13"/>
        <end position="128"/>
    </location>
</feature>
<dbReference type="Pfam" id="PF01814">
    <property type="entry name" value="Hemerythrin"/>
    <property type="match status" value="1"/>
</dbReference>
<evidence type="ECO:0000313" key="2">
    <source>
        <dbReference type="EMBL" id="MFC3714189.1"/>
    </source>
</evidence>
<gene>
    <name evidence="2" type="ORF">ACFOMD_16580</name>
</gene>
<sequence>MASQPVAESVADILELMREDHGRFEKLFSAYAEADDAEAKRVAVCRIHCALAAHTQAAEELLFDAIVDAGADDAAVEEARAEHEGMRKTLQSILAVKADDPTYDMKVRMLQKEIMHHAREEEGELFAQAREASLDLAGLGERYTRRRDELTPQFERETGLA</sequence>
<name>A0ABV7XFX0_9SPHN</name>
<protein>
    <submittedName>
        <fullName evidence="2">Hemerythrin domain-containing protein</fullName>
    </submittedName>
</protein>
<proteinExistence type="predicted"/>
<evidence type="ECO:0000313" key="3">
    <source>
        <dbReference type="Proteomes" id="UP001595615"/>
    </source>
</evidence>
<dbReference type="Gene3D" id="1.20.120.520">
    <property type="entry name" value="nmb1532 protein domain like"/>
    <property type="match status" value="1"/>
</dbReference>
<keyword evidence="3" id="KW-1185">Reference proteome</keyword>
<dbReference type="PANTHER" id="PTHR35585:SF1">
    <property type="entry name" value="HHE DOMAIN PROTEIN (AFU_ORTHOLOGUE AFUA_4G00730)"/>
    <property type="match status" value="1"/>
</dbReference>
<accession>A0ABV7XFX0</accession>
<dbReference type="PANTHER" id="PTHR35585">
    <property type="entry name" value="HHE DOMAIN PROTEIN (AFU_ORTHOLOGUE AFUA_4G00730)"/>
    <property type="match status" value="1"/>
</dbReference>
<dbReference type="EMBL" id="JBHRXV010000011">
    <property type="protein sequence ID" value="MFC3714189.1"/>
    <property type="molecule type" value="Genomic_DNA"/>
</dbReference>
<evidence type="ECO:0000259" key="1">
    <source>
        <dbReference type="Pfam" id="PF01814"/>
    </source>
</evidence>
<reference evidence="3" key="1">
    <citation type="journal article" date="2019" name="Int. J. Syst. Evol. Microbiol.">
        <title>The Global Catalogue of Microorganisms (GCM) 10K type strain sequencing project: providing services to taxonomists for standard genome sequencing and annotation.</title>
        <authorList>
            <consortium name="The Broad Institute Genomics Platform"/>
            <consortium name="The Broad Institute Genome Sequencing Center for Infectious Disease"/>
            <person name="Wu L."/>
            <person name="Ma J."/>
        </authorList>
    </citation>
    <scope>NUCLEOTIDE SEQUENCE [LARGE SCALE GENOMIC DNA]</scope>
    <source>
        <strain evidence="3">KCTC 42644</strain>
    </source>
</reference>